<dbReference type="Proteomes" id="UP000790377">
    <property type="component" value="Unassembled WGS sequence"/>
</dbReference>
<accession>A0ACB8A3P5</accession>
<dbReference type="EMBL" id="MU267911">
    <property type="protein sequence ID" value="KAH7907367.1"/>
    <property type="molecule type" value="Genomic_DNA"/>
</dbReference>
<name>A0ACB8A3P5_9AGAM</name>
<evidence type="ECO:0000313" key="1">
    <source>
        <dbReference type="EMBL" id="KAH7907367.1"/>
    </source>
</evidence>
<keyword evidence="2" id="KW-1185">Reference proteome</keyword>
<evidence type="ECO:0000313" key="2">
    <source>
        <dbReference type="Proteomes" id="UP000790377"/>
    </source>
</evidence>
<proteinExistence type="predicted"/>
<organism evidence="1 2">
    <name type="scientific">Hygrophoropsis aurantiaca</name>
    <dbReference type="NCBI Taxonomy" id="72124"/>
    <lineage>
        <taxon>Eukaryota</taxon>
        <taxon>Fungi</taxon>
        <taxon>Dikarya</taxon>
        <taxon>Basidiomycota</taxon>
        <taxon>Agaricomycotina</taxon>
        <taxon>Agaricomycetes</taxon>
        <taxon>Agaricomycetidae</taxon>
        <taxon>Boletales</taxon>
        <taxon>Coniophorineae</taxon>
        <taxon>Hygrophoropsidaceae</taxon>
        <taxon>Hygrophoropsis</taxon>
    </lineage>
</organism>
<comment type="caution">
    <text evidence="1">The sequence shown here is derived from an EMBL/GenBank/DDBJ whole genome shotgun (WGS) entry which is preliminary data.</text>
</comment>
<sequence length="121" mass="13190">MCLSSSSCLISVLLLSAPTTLGTLPFHFAMLNPLTRSTTGTYSMTAPFRTLMISPSADVAIASLDALDMICKSEMDHCLSGVLYPLRSPPHRSPAHFSAHNTRNPSIHSRSYIYAYAIKRS</sequence>
<protein>
    <submittedName>
        <fullName evidence="1">Uncharacterized protein</fullName>
    </submittedName>
</protein>
<gene>
    <name evidence="1" type="ORF">BJ138DRAFT_509569</name>
</gene>
<reference evidence="1" key="1">
    <citation type="journal article" date="2021" name="New Phytol.">
        <title>Evolutionary innovations through gain and loss of genes in the ectomycorrhizal Boletales.</title>
        <authorList>
            <person name="Wu G."/>
            <person name="Miyauchi S."/>
            <person name="Morin E."/>
            <person name="Kuo A."/>
            <person name="Drula E."/>
            <person name="Varga T."/>
            <person name="Kohler A."/>
            <person name="Feng B."/>
            <person name="Cao Y."/>
            <person name="Lipzen A."/>
            <person name="Daum C."/>
            <person name="Hundley H."/>
            <person name="Pangilinan J."/>
            <person name="Johnson J."/>
            <person name="Barry K."/>
            <person name="LaButti K."/>
            <person name="Ng V."/>
            <person name="Ahrendt S."/>
            <person name="Min B."/>
            <person name="Choi I.G."/>
            <person name="Park H."/>
            <person name="Plett J.M."/>
            <person name="Magnuson J."/>
            <person name="Spatafora J.W."/>
            <person name="Nagy L.G."/>
            <person name="Henrissat B."/>
            <person name="Grigoriev I.V."/>
            <person name="Yang Z.L."/>
            <person name="Xu J."/>
            <person name="Martin F.M."/>
        </authorList>
    </citation>
    <scope>NUCLEOTIDE SEQUENCE</scope>
    <source>
        <strain evidence="1">ATCC 28755</strain>
    </source>
</reference>